<evidence type="ECO:0000256" key="1">
    <source>
        <dbReference type="SAM" id="MobiDB-lite"/>
    </source>
</evidence>
<dbReference type="InterPro" id="IPR039889">
    <property type="entry name" value="CCD33"/>
</dbReference>
<dbReference type="Proteomes" id="UP000269221">
    <property type="component" value="Unassembled WGS sequence"/>
</dbReference>
<dbReference type="PANTHER" id="PTHR21623">
    <property type="entry name" value="SPERIOLIN-BINDING FACTOR"/>
    <property type="match status" value="1"/>
</dbReference>
<evidence type="ECO:0000313" key="2">
    <source>
        <dbReference type="EMBL" id="RMB94539.1"/>
    </source>
</evidence>
<proteinExistence type="predicted"/>
<comment type="caution">
    <text evidence="2">The sequence shown here is derived from an EMBL/GenBank/DDBJ whole genome shotgun (WGS) entry which is preliminary data.</text>
</comment>
<reference evidence="2 3" key="1">
    <citation type="submission" date="2018-07" db="EMBL/GenBank/DDBJ databases">
        <title>A high quality draft genome assembly of the barn swallow (H. rustica rustica).</title>
        <authorList>
            <person name="Formenti G."/>
            <person name="Chiara M."/>
            <person name="Poveda L."/>
            <person name="Francoijs K.-J."/>
            <person name="Bonisoli-Alquati A."/>
            <person name="Canova L."/>
            <person name="Gianfranceschi L."/>
            <person name="Horner D.S."/>
            <person name="Saino N."/>
        </authorList>
    </citation>
    <scope>NUCLEOTIDE SEQUENCE [LARGE SCALE GENOMIC DNA]</scope>
    <source>
        <strain evidence="2">Chelidonia</strain>
        <tissue evidence="2">Blood</tissue>
    </source>
</reference>
<sequence length="179" mass="19887">MSLPAPDAMDVVLARREPFQSSGRALDTPRSRGVGSHRLALQRMAGDLLSLRRRVASLEAENGHLRHSLARLREPAPLRHSDTDVLTRDELLDRLKNDREKELVLLQRCHRQQQVALRRCQDRVAKARALEQALRQQEKASAGLGRQGRVRGHPEPPGVGTGPWRGAGDTGDSGCPLLR</sequence>
<dbReference type="AlphaFoldDB" id="A0A3M0J6X7"/>
<evidence type="ECO:0000313" key="3">
    <source>
        <dbReference type="Proteomes" id="UP000269221"/>
    </source>
</evidence>
<feature type="region of interest" description="Disordered" evidence="1">
    <location>
        <begin position="135"/>
        <end position="179"/>
    </location>
</feature>
<dbReference type="EMBL" id="QRBI01000197">
    <property type="protein sequence ID" value="RMB94539.1"/>
    <property type="molecule type" value="Genomic_DNA"/>
</dbReference>
<dbReference type="OrthoDB" id="552574at2759"/>
<organism evidence="2 3">
    <name type="scientific">Hirundo rustica rustica</name>
    <dbReference type="NCBI Taxonomy" id="333673"/>
    <lineage>
        <taxon>Eukaryota</taxon>
        <taxon>Metazoa</taxon>
        <taxon>Chordata</taxon>
        <taxon>Craniata</taxon>
        <taxon>Vertebrata</taxon>
        <taxon>Euteleostomi</taxon>
        <taxon>Archelosauria</taxon>
        <taxon>Archosauria</taxon>
        <taxon>Dinosauria</taxon>
        <taxon>Saurischia</taxon>
        <taxon>Theropoda</taxon>
        <taxon>Coelurosauria</taxon>
        <taxon>Aves</taxon>
        <taxon>Neognathae</taxon>
        <taxon>Neoaves</taxon>
        <taxon>Telluraves</taxon>
        <taxon>Australaves</taxon>
        <taxon>Passeriformes</taxon>
        <taxon>Sylvioidea</taxon>
        <taxon>Hirundinidae</taxon>
        <taxon>Hirundo</taxon>
    </lineage>
</organism>
<keyword evidence="3" id="KW-1185">Reference proteome</keyword>
<gene>
    <name evidence="2" type="ORF">DUI87_29351</name>
</gene>
<feature type="compositionally biased region" description="Gly residues" evidence="1">
    <location>
        <begin position="159"/>
        <end position="171"/>
    </location>
</feature>
<protein>
    <submittedName>
        <fullName evidence="2">Uncharacterized protein</fullName>
    </submittedName>
</protein>
<dbReference type="GO" id="GO:0005777">
    <property type="term" value="C:peroxisome"/>
    <property type="evidence" value="ECO:0007669"/>
    <property type="project" value="TreeGrafter"/>
</dbReference>
<dbReference type="PANTHER" id="PTHR21623:SF2">
    <property type="entry name" value="COILED-COIL DOMAIN-CONTAINING PROTEIN 33"/>
    <property type="match status" value="1"/>
</dbReference>
<accession>A0A3M0J6X7</accession>
<name>A0A3M0J6X7_HIRRU</name>
<dbReference type="STRING" id="333673.A0A3M0J6X7"/>